<dbReference type="GO" id="GO:0005524">
    <property type="term" value="F:ATP binding"/>
    <property type="evidence" value="ECO:0007669"/>
    <property type="project" value="InterPro"/>
</dbReference>
<dbReference type="SUPFAM" id="SSF52540">
    <property type="entry name" value="P-loop containing nucleoside triphosphate hydrolases"/>
    <property type="match status" value="1"/>
</dbReference>
<keyword evidence="7" id="KW-1185">Reference proteome</keyword>
<evidence type="ECO:0000313" key="7">
    <source>
        <dbReference type="Proteomes" id="UP001163046"/>
    </source>
</evidence>
<dbReference type="InterPro" id="IPR011990">
    <property type="entry name" value="TPR-like_helical_dom_sf"/>
</dbReference>
<evidence type="ECO:0000256" key="4">
    <source>
        <dbReference type="SAM" id="Coils"/>
    </source>
</evidence>
<organism evidence="6 7">
    <name type="scientific">Desmophyllum pertusum</name>
    <dbReference type="NCBI Taxonomy" id="174260"/>
    <lineage>
        <taxon>Eukaryota</taxon>
        <taxon>Metazoa</taxon>
        <taxon>Cnidaria</taxon>
        <taxon>Anthozoa</taxon>
        <taxon>Hexacorallia</taxon>
        <taxon>Scleractinia</taxon>
        <taxon>Caryophylliina</taxon>
        <taxon>Caryophylliidae</taxon>
        <taxon>Desmophyllum</taxon>
    </lineage>
</organism>
<dbReference type="Pfam" id="PF13424">
    <property type="entry name" value="TPR_12"/>
    <property type="match status" value="1"/>
</dbReference>
<evidence type="ECO:0000259" key="5">
    <source>
        <dbReference type="Pfam" id="PF00004"/>
    </source>
</evidence>
<comment type="caution">
    <text evidence="6">The sequence shown here is derived from an EMBL/GenBank/DDBJ whole genome shotgun (WGS) entry which is preliminary data.</text>
</comment>
<dbReference type="PROSITE" id="PS50005">
    <property type="entry name" value="TPR"/>
    <property type="match status" value="1"/>
</dbReference>
<dbReference type="SMART" id="SM00028">
    <property type="entry name" value="TPR"/>
    <property type="match status" value="5"/>
</dbReference>
<feature type="domain" description="ATPase AAA-type core" evidence="5">
    <location>
        <begin position="134"/>
        <end position="270"/>
    </location>
</feature>
<evidence type="ECO:0000256" key="1">
    <source>
        <dbReference type="ARBA" id="ARBA00022737"/>
    </source>
</evidence>
<dbReference type="Gene3D" id="1.25.40.10">
    <property type="entry name" value="Tetratricopeptide repeat domain"/>
    <property type="match status" value="2"/>
</dbReference>
<protein>
    <recommendedName>
        <fullName evidence="5">ATPase AAA-type core domain-containing protein</fullName>
    </recommendedName>
</protein>
<reference evidence="6" key="1">
    <citation type="submission" date="2023-01" db="EMBL/GenBank/DDBJ databases">
        <title>Genome assembly of the deep-sea coral Lophelia pertusa.</title>
        <authorList>
            <person name="Herrera S."/>
            <person name="Cordes E."/>
        </authorList>
    </citation>
    <scope>NUCLEOTIDE SEQUENCE</scope>
    <source>
        <strain evidence="6">USNM1676648</strain>
        <tissue evidence="6">Polyp</tissue>
    </source>
</reference>
<dbReference type="Pfam" id="PF07719">
    <property type="entry name" value="TPR_2"/>
    <property type="match status" value="1"/>
</dbReference>
<feature type="repeat" description="TPR" evidence="3">
    <location>
        <begin position="647"/>
        <end position="680"/>
    </location>
</feature>
<keyword evidence="2 3" id="KW-0802">TPR repeat</keyword>
<keyword evidence="1" id="KW-0677">Repeat</keyword>
<dbReference type="PANTHER" id="PTHR45641">
    <property type="entry name" value="TETRATRICOPEPTIDE REPEAT PROTEIN (AFU_ORTHOLOGUE AFUA_6G03870)"/>
    <property type="match status" value="1"/>
</dbReference>
<accession>A0A9W9YVV2</accession>
<dbReference type="OrthoDB" id="1930487at2759"/>
<name>A0A9W9YVV2_9CNID</name>
<dbReference type="SUPFAM" id="SSF48452">
    <property type="entry name" value="TPR-like"/>
    <property type="match status" value="1"/>
</dbReference>
<dbReference type="GO" id="GO:0016887">
    <property type="term" value="F:ATP hydrolysis activity"/>
    <property type="evidence" value="ECO:0007669"/>
    <property type="project" value="InterPro"/>
</dbReference>
<dbReference type="PANTHER" id="PTHR45641:SF1">
    <property type="entry name" value="AAA+ ATPASE DOMAIN-CONTAINING PROTEIN"/>
    <property type="match status" value="1"/>
</dbReference>
<dbReference type="InterPro" id="IPR003959">
    <property type="entry name" value="ATPase_AAA_core"/>
</dbReference>
<keyword evidence="4" id="KW-0175">Coiled coil</keyword>
<dbReference type="AlphaFoldDB" id="A0A9W9YVV2"/>
<dbReference type="Proteomes" id="UP001163046">
    <property type="component" value="Unassembled WGS sequence"/>
</dbReference>
<dbReference type="InterPro" id="IPR013105">
    <property type="entry name" value="TPR_2"/>
</dbReference>
<dbReference type="Gene3D" id="3.40.50.300">
    <property type="entry name" value="P-loop containing nucleotide triphosphate hydrolases"/>
    <property type="match status" value="1"/>
</dbReference>
<dbReference type="Pfam" id="PF00004">
    <property type="entry name" value="AAA"/>
    <property type="match status" value="1"/>
</dbReference>
<evidence type="ECO:0000256" key="3">
    <source>
        <dbReference type="PROSITE-ProRule" id="PRU00339"/>
    </source>
</evidence>
<evidence type="ECO:0000313" key="6">
    <source>
        <dbReference type="EMBL" id="KAJ7370315.1"/>
    </source>
</evidence>
<dbReference type="InterPro" id="IPR019734">
    <property type="entry name" value="TPR_rpt"/>
</dbReference>
<feature type="coiled-coil region" evidence="4">
    <location>
        <begin position="577"/>
        <end position="604"/>
    </location>
</feature>
<evidence type="ECO:0000256" key="2">
    <source>
        <dbReference type="ARBA" id="ARBA00022803"/>
    </source>
</evidence>
<dbReference type="EMBL" id="MU826868">
    <property type="protein sequence ID" value="KAJ7370315.1"/>
    <property type="molecule type" value="Genomic_DNA"/>
</dbReference>
<dbReference type="Pfam" id="PF13374">
    <property type="entry name" value="TPR_10"/>
    <property type="match status" value="1"/>
</dbReference>
<proteinExistence type="predicted"/>
<sequence length="1063" mass="122024">MAAVGIESETGLQQLFRDISPKFNPTETENVVQSMKRNYGGKFNLLDNQDLLSCLQLLEKHGHVSDNKLTLIEEFVAPKLNKESQESIKEMIDSFKASCPPQVGPEKEFQGRRHDDINKITKKLETGPTLVLNLFGSTGVGKTTLANEVCTKWRGKHFVFDLREAKDMRAIYLNIMNTLELTVPVGYVDLNYVVTRIHEKIQPLKSEGQSVLFLLDNVEQFTAGNGKEGKNLKAAFVQFLGRLSEFDGKDKKTALKLLLTSRTQLQDANNVENFELAILRQERKSADDLITGVHKGEAVSSKKSKSEEEKLFYFQEEGVDISQLSAIREMFDTLSTDRLKVSTVSISLFCGPFSVSTAAKVLGISQSEALAQLEGLVTSAIIFIVNEEAGERIYNIHPLIRKYADSIKDDAKFLEAYMEAMGRFYEHFMSKMEKIAGLLEPDFVGACHLFETDRANYEFTVDISLQPEYFNVPGEFHESASIASLFNARLPVEKQIELFHSWAEMCEDDGKSGSLCRAQLKCREALQILDVVGTEKAFEVLKEASCSLEKVQDKSSESYRLSKGLYLYSEGEAYYKNRDYKKSLESLESSLKFTEELLNVHNNLAMCYNAIGNCHFSLNKPAKALEFYNKAYQMQLALTGKYHSEIPMYKNQIGSVHENQGEYDKAVECYKEALRLLDELKLSGYWDEAHFCRNLANALMFQEKYSEAVEPADRAYSIRMEILGNHPLTVRSIFQRAVIQANFGEFKKALQLFLEAWEMEKSLGAGNQSEVWRKIITGVEDMCDFLKNLGKKKIQFRKDAVKFCQRFWDEQKRSAQFSFSQFNKDIIDAIIYLLGDKKDGYETEKEALWFYEGMQSATKGEFQVEFDQETDNSSLNEMLKERDEILDKLIDLCLQLDEYEKLTKYKNDKLALYKGILVRKYFVGEKEYDYDKATLKSKVEQLYQDVGQTKDIPEFRENLLSTWQTQWEEGKGGEKMKEIGVGRERTINGILQLCMELKQLDMFRRYGREALSFYEDVWEVKQATMKSPEMKKFLLNIKQSASSIGDHQMERLYDEALQVRFRL</sequence>
<gene>
    <name evidence="6" type="ORF">OS493_033110</name>
</gene>
<dbReference type="InterPro" id="IPR027417">
    <property type="entry name" value="P-loop_NTPase"/>
</dbReference>